<evidence type="ECO:0000313" key="10">
    <source>
        <dbReference type="EMBL" id="GCC31538.1"/>
    </source>
</evidence>
<dbReference type="Pfam" id="PF00177">
    <property type="entry name" value="Ribosomal_S7"/>
    <property type="match status" value="1"/>
</dbReference>
<evidence type="ECO:0000256" key="8">
    <source>
        <dbReference type="ARBA" id="ARBA00041309"/>
    </source>
</evidence>
<comment type="similarity">
    <text evidence="2">Belongs to the universal ribosomal protein uS7 family.</text>
</comment>
<dbReference type="PANTHER" id="PTHR11205">
    <property type="entry name" value="RIBOSOMAL PROTEIN S7"/>
    <property type="match status" value="1"/>
</dbReference>
<dbReference type="OMA" id="HELHKQC"/>
<evidence type="ECO:0000256" key="2">
    <source>
        <dbReference type="ARBA" id="ARBA00007151"/>
    </source>
</evidence>
<dbReference type="InterPro" id="IPR036823">
    <property type="entry name" value="Ribosomal_uS7_dom_sf"/>
</dbReference>
<reference evidence="10 11" key="1">
    <citation type="journal article" date="2018" name="Nat. Ecol. Evol.">
        <title>Shark genomes provide insights into elasmobranch evolution and the origin of vertebrates.</title>
        <authorList>
            <person name="Hara Y"/>
            <person name="Yamaguchi K"/>
            <person name="Onimaru K"/>
            <person name="Kadota M"/>
            <person name="Koyanagi M"/>
            <person name="Keeley SD"/>
            <person name="Tatsumi K"/>
            <person name="Tanaka K"/>
            <person name="Motone F"/>
            <person name="Kageyama Y"/>
            <person name="Nozu R"/>
            <person name="Adachi N"/>
            <person name="Nishimura O"/>
            <person name="Nakagawa R"/>
            <person name="Tanegashima C"/>
            <person name="Kiyatake I"/>
            <person name="Matsumoto R"/>
            <person name="Murakumo K"/>
            <person name="Nishida K"/>
            <person name="Terakita A"/>
            <person name="Kuratani S"/>
            <person name="Sato K"/>
            <person name="Hyodo S Kuraku.S."/>
        </authorList>
    </citation>
    <scope>NUCLEOTIDE SEQUENCE [LARGE SCALE GENOMIC DNA]</scope>
</reference>
<evidence type="ECO:0000259" key="9">
    <source>
        <dbReference type="Pfam" id="PF00177"/>
    </source>
</evidence>
<dbReference type="GO" id="GO:0005743">
    <property type="term" value="C:mitochondrial inner membrane"/>
    <property type="evidence" value="ECO:0007669"/>
    <property type="project" value="UniProtKB-ARBA"/>
</dbReference>
<evidence type="ECO:0000256" key="3">
    <source>
        <dbReference type="ARBA" id="ARBA00022946"/>
    </source>
</evidence>
<evidence type="ECO:0000256" key="5">
    <source>
        <dbReference type="ARBA" id="ARBA00023128"/>
    </source>
</evidence>
<dbReference type="EMBL" id="BEZZ01000371">
    <property type="protein sequence ID" value="GCC31538.1"/>
    <property type="molecule type" value="Genomic_DNA"/>
</dbReference>
<evidence type="ECO:0000313" key="11">
    <source>
        <dbReference type="Proteomes" id="UP000287033"/>
    </source>
</evidence>
<dbReference type="SUPFAM" id="SSF47973">
    <property type="entry name" value="Ribosomal protein S7"/>
    <property type="match status" value="1"/>
</dbReference>
<dbReference type="STRING" id="137246.A0A401SMD8"/>
<sequence>MAAGGSPLVMGSAGRLGRCCLNAWIPGLVPVRGSRYNPYYLEPEVNKEQHQIPVTELGPEETAALELRTTRPIKAALSHQSSSVFYDFLVSKFTNMMMLKGQKLLSRSIMSQTFESIKRKQIESYHKASESEKEAIECNPYKIFHQALENCKPVIGLTSIQRGGKSYQVPTPLTDNRRRFLAMKWLITECRENRHRRTHMNERLSQELLAAFNNEGNVIKRKHDLHKMAEANRAFAHFRWW</sequence>
<evidence type="ECO:0000256" key="6">
    <source>
        <dbReference type="ARBA" id="ARBA00023274"/>
    </source>
</evidence>
<keyword evidence="3" id="KW-0809">Transit peptide</keyword>
<organism evidence="10 11">
    <name type="scientific">Chiloscyllium punctatum</name>
    <name type="common">Brownbanded bambooshark</name>
    <name type="synonym">Hemiscyllium punctatum</name>
    <dbReference type="NCBI Taxonomy" id="137246"/>
    <lineage>
        <taxon>Eukaryota</taxon>
        <taxon>Metazoa</taxon>
        <taxon>Chordata</taxon>
        <taxon>Craniata</taxon>
        <taxon>Vertebrata</taxon>
        <taxon>Chondrichthyes</taxon>
        <taxon>Elasmobranchii</taxon>
        <taxon>Galeomorphii</taxon>
        <taxon>Galeoidea</taxon>
        <taxon>Orectolobiformes</taxon>
        <taxon>Hemiscylliidae</taxon>
        <taxon>Chiloscyllium</taxon>
    </lineage>
</organism>
<dbReference type="InterPro" id="IPR023798">
    <property type="entry name" value="Ribosomal_uS7_dom"/>
</dbReference>
<dbReference type="InterPro" id="IPR000235">
    <property type="entry name" value="Ribosomal_uS7"/>
</dbReference>
<dbReference type="Proteomes" id="UP000287033">
    <property type="component" value="Unassembled WGS sequence"/>
</dbReference>
<dbReference type="CDD" id="cd14870">
    <property type="entry name" value="uS7_Mitochondria_Mammalian"/>
    <property type="match status" value="1"/>
</dbReference>
<evidence type="ECO:0000256" key="7">
    <source>
        <dbReference type="ARBA" id="ARBA00039306"/>
    </source>
</evidence>
<dbReference type="AlphaFoldDB" id="A0A401SMD8"/>
<evidence type="ECO:0000256" key="4">
    <source>
        <dbReference type="ARBA" id="ARBA00022980"/>
    </source>
</evidence>
<gene>
    <name evidence="10" type="ORF">chiPu_0009997</name>
</gene>
<dbReference type="FunFam" id="1.10.455.10:FF:000004">
    <property type="entry name" value="28S ribosomal protein S7, mitochondrial"/>
    <property type="match status" value="1"/>
</dbReference>
<name>A0A401SMD8_CHIPU</name>
<protein>
    <recommendedName>
        <fullName evidence="7">Small ribosomal subunit protein uS7m</fullName>
    </recommendedName>
    <alternativeName>
        <fullName evidence="8">28S ribosomal protein S7, mitochondrial</fullName>
    </alternativeName>
</protein>
<evidence type="ECO:0000256" key="1">
    <source>
        <dbReference type="ARBA" id="ARBA00004173"/>
    </source>
</evidence>
<dbReference type="Gene3D" id="1.10.455.10">
    <property type="entry name" value="Ribosomal protein S7 domain"/>
    <property type="match status" value="1"/>
</dbReference>
<keyword evidence="5" id="KW-0496">Mitochondrion</keyword>
<keyword evidence="11" id="KW-1185">Reference proteome</keyword>
<dbReference type="PIRSF" id="PIRSF002122">
    <property type="entry name" value="RPS7p_RPS7a_RPS5e_RPS7o"/>
    <property type="match status" value="1"/>
</dbReference>
<accession>A0A401SMD8</accession>
<feature type="domain" description="Small ribosomal subunit protein uS7" evidence="9">
    <location>
        <begin position="80"/>
        <end position="233"/>
    </location>
</feature>
<comment type="subcellular location">
    <subcellularLocation>
        <location evidence="1">Mitochondrion</location>
    </subcellularLocation>
</comment>
<keyword evidence="4" id="KW-0689">Ribosomal protein</keyword>
<keyword evidence="6" id="KW-0687">Ribonucleoprotein</keyword>
<proteinExistence type="inferred from homology"/>
<dbReference type="GO" id="GO:0006412">
    <property type="term" value="P:translation"/>
    <property type="evidence" value="ECO:0007669"/>
    <property type="project" value="InterPro"/>
</dbReference>
<dbReference type="GO" id="GO:0005763">
    <property type="term" value="C:mitochondrial small ribosomal subunit"/>
    <property type="evidence" value="ECO:0007669"/>
    <property type="project" value="UniProtKB-ARBA"/>
</dbReference>
<comment type="caution">
    <text evidence="10">The sequence shown here is derived from an EMBL/GenBank/DDBJ whole genome shotgun (WGS) entry which is preliminary data.</text>
</comment>
<dbReference type="OrthoDB" id="9972728at2759"/>